<dbReference type="Pfam" id="PF06463">
    <property type="entry name" value="Mob_synth_C"/>
    <property type="match status" value="1"/>
</dbReference>
<evidence type="ECO:0000256" key="3">
    <source>
        <dbReference type="ARBA" id="ARBA00005046"/>
    </source>
</evidence>
<dbReference type="InterPro" id="IPR023045">
    <property type="entry name" value="MoaC"/>
</dbReference>
<evidence type="ECO:0000256" key="12">
    <source>
        <dbReference type="ARBA" id="ARBA00023134"/>
    </source>
</evidence>
<dbReference type="HAMAP" id="MF_01224_B">
    <property type="entry name" value="MoaC_B"/>
    <property type="match status" value="1"/>
</dbReference>
<dbReference type="SFLD" id="SFLDG01383">
    <property type="entry name" value="cyclic_pyranopterin_phosphate"/>
    <property type="match status" value="1"/>
</dbReference>
<dbReference type="InterPro" id="IPR036522">
    <property type="entry name" value="MoaC_sf"/>
</dbReference>
<comment type="catalytic activity">
    <reaction evidence="1">
        <text>(8S)-3',8-cyclo-7,8-dihydroguanosine 5'-triphosphate = cyclic pyranopterin phosphate + diphosphate</text>
        <dbReference type="Rhea" id="RHEA:49580"/>
        <dbReference type="ChEBI" id="CHEBI:33019"/>
        <dbReference type="ChEBI" id="CHEBI:59648"/>
        <dbReference type="ChEBI" id="CHEBI:131766"/>
        <dbReference type="EC" id="4.6.1.17"/>
    </reaction>
</comment>
<comment type="catalytic activity">
    <reaction evidence="15">
        <text>GTP + AH2 + S-adenosyl-L-methionine = (8S)-3',8-cyclo-7,8-dihydroguanosine 5'-triphosphate + 5'-deoxyadenosine + L-methionine + A + H(+)</text>
        <dbReference type="Rhea" id="RHEA:49576"/>
        <dbReference type="ChEBI" id="CHEBI:13193"/>
        <dbReference type="ChEBI" id="CHEBI:15378"/>
        <dbReference type="ChEBI" id="CHEBI:17319"/>
        <dbReference type="ChEBI" id="CHEBI:17499"/>
        <dbReference type="ChEBI" id="CHEBI:37565"/>
        <dbReference type="ChEBI" id="CHEBI:57844"/>
        <dbReference type="ChEBI" id="CHEBI:59789"/>
        <dbReference type="ChEBI" id="CHEBI:131766"/>
        <dbReference type="EC" id="4.1.99.22"/>
    </reaction>
</comment>
<dbReference type="PROSITE" id="PS51918">
    <property type="entry name" value="RADICAL_SAM"/>
    <property type="match status" value="1"/>
</dbReference>
<proteinExistence type="inferred from homology"/>
<evidence type="ECO:0000256" key="2">
    <source>
        <dbReference type="ARBA" id="ARBA00001966"/>
    </source>
</evidence>
<evidence type="ECO:0000313" key="17">
    <source>
        <dbReference type="EMBL" id="KAH6594129.1"/>
    </source>
</evidence>
<evidence type="ECO:0000256" key="14">
    <source>
        <dbReference type="ARBA" id="ARBA00023239"/>
    </source>
</evidence>
<dbReference type="InterPro" id="IPR050105">
    <property type="entry name" value="MoCo_biosynth_MoaA/MoaC"/>
</dbReference>
<dbReference type="InterPro" id="IPR013785">
    <property type="entry name" value="Aldolase_TIM"/>
</dbReference>
<dbReference type="SUPFAM" id="SSF102114">
    <property type="entry name" value="Radical SAM enzymes"/>
    <property type="match status" value="1"/>
</dbReference>
<evidence type="ECO:0000256" key="7">
    <source>
        <dbReference type="ARBA" id="ARBA00022691"/>
    </source>
</evidence>
<dbReference type="PANTHER" id="PTHR22960">
    <property type="entry name" value="MOLYBDOPTERIN COFACTOR SYNTHESIS PROTEIN A"/>
    <property type="match status" value="1"/>
</dbReference>
<sequence length="617" mass="68445">MLSAVYRRPAWSDTFATVISKSLPPPSLLLLQTPSFISATVAIRRHSSDAMKLRVRQRIHAADVALLKHPLRDTFQRNHTYLRISLTERCNLRCTYCMPEHGVDLSPASALLTTDEIIRLATLFVDQGITKIRLTGGEPTVRKDLLEIVARLNALKPRGLQSIGMTTNGIALKRKLPALFENGLNQLNISLDTLHVDRFEELTRRKGLDAVMDAINTAAHMPFQAVKLNSVVVRNTNDDEIVDFVRLTKDLPIYVRFIEYMPFGGNKWDVEKFISYKEMLALVHREFGTLTKIQDDPNDTSKAYQVEGFKGTFGFITSMSEHFCGVCNRLRLLADGNMKVCLFGNSEVNLRDSLRRGASDDELMQLVGMAVHRKKKQHAATISGALHTVSCKDLPYQEPTHKSAISRDSSYYRWLSRPSYPPLPPHLTEFPPSFYNTPIAYKYNPHRAFSTTIIGSGQSKLTHIDEDGRALMVDVSDKMETKRTAIASACVLLGKEAYELVRDNKSSKGDVLTVAQIAGIQAAKQTSNLIPLCHPLMLTKIKLSLELHEPTHAVHISALASCTGKTGVEMEAMVAASIAACTVYDMCKAINKGIVISDVRLISKSGGKSGVYGKCDG</sequence>
<dbReference type="InterPro" id="IPR000385">
    <property type="entry name" value="MoaA_NifB_PqqE_Fe-S-bd_CS"/>
</dbReference>
<comment type="cofactor">
    <cofactor evidence="2">
        <name>[4Fe-4S] cluster</name>
        <dbReference type="ChEBI" id="CHEBI:49883"/>
    </cofactor>
</comment>
<comment type="similarity">
    <text evidence="5">In the N-terminal section; belongs to the radical SAM superfamily. MoaA family.</text>
</comment>
<reference evidence="17 18" key="1">
    <citation type="submission" date="2021-02" db="EMBL/GenBank/DDBJ databases">
        <title>Variation within the Batrachochytrium salamandrivorans European outbreak.</title>
        <authorList>
            <person name="Kelly M."/>
            <person name="Pasmans F."/>
            <person name="Shea T.P."/>
            <person name="Munoz J.F."/>
            <person name="Carranza S."/>
            <person name="Cuomo C.A."/>
            <person name="Martel A."/>
        </authorList>
    </citation>
    <scope>NUCLEOTIDE SEQUENCE [LARGE SCALE GENOMIC DNA]</scope>
    <source>
        <strain evidence="17 18">AMFP18/2</strain>
    </source>
</reference>
<evidence type="ECO:0000256" key="5">
    <source>
        <dbReference type="ARBA" id="ARBA00009862"/>
    </source>
</evidence>
<keyword evidence="7" id="KW-0949">S-adenosyl-L-methionine</keyword>
<keyword evidence="12" id="KW-0342">GTP-binding</keyword>
<evidence type="ECO:0000256" key="4">
    <source>
        <dbReference type="ARBA" id="ARBA00008484"/>
    </source>
</evidence>
<evidence type="ECO:0000256" key="8">
    <source>
        <dbReference type="ARBA" id="ARBA00022723"/>
    </source>
</evidence>
<dbReference type="SMART" id="SM00729">
    <property type="entry name" value="Elp3"/>
    <property type="match status" value="1"/>
</dbReference>
<dbReference type="Gene3D" id="3.30.70.640">
    <property type="entry name" value="Molybdopterin cofactor biosynthesis C (MoaC) domain"/>
    <property type="match status" value="1"/>
</dbReference>
<dbReference type="InterPro" id="IPR006638">
    <property type="entry name" value="Elp3/MiaA/NifB-like_rSAM"/>
</dbReference>
<evidence type="ECO:0000313" key="18">
    <source>
        <dbReference type="Proteomes" id="UP001648503"/>
    </source>
</evidence>
<dbReference type="EMBL" id="JAFCIX010000339">
    <property type="protein sequence ID" value="KAH6594129.1"/>
    <property type="molecule type" value="Genomic_DNA"/>
</dbReference>
<dbReference type="SFLD" id="SFLDS00029">
    <property type="entry name" value="Radical_SAM"/>
    <property type="match status" value="1"/>
</dbReference>
<evidence type="ECO:0000256" key="1">
    <source>
        <dbReference type="ARBA" id="ARBA00001637"/>
    </source>
</evidence>
<dbReference type="Pfam" id="PF01967">
    <property type="entry name" value="MoaC"/>
    <property type="match status" value="1"/>
</dbReference>
<dbReference type="InterPro" id="IPR013483">
    <property type="entry name" value="MoaA"/>
</dbReference>
<dbReference type="InterPro" id="IPR058240">
    <property type="entry name" value="rSAM_sf"/>
</dbReference>
<name>A0ABQ8F8N0_9FUNG</name>
<dbReference type="SFLD" id="SFLDG01067">
    <property type="entry name" value="SPASM/twitch_domain_containing"/>
    <property type="match status" value="1"/>
</dbReference>
<evidence type="ECO:0000256" key="6">
    <source>
        <dbReference type="ARBA" id="ARBA00022485"/>
    </source>
</evidence>
<dbReference type="HAMAP" id="MF_01225_B">
    <property type="entry name" value="MoaA_B"/>
    <property type="match status" value="1"/>
</dbReference>
<dbReference type="CDD" id="cd01335">
    <property type="entry name" value="Radical_SAM"/>
    <property type="match status" value="1"/>
</dbReference>
<dbReference type="InterPro" id="IPR047594">
    <property type="entry name" value="MoaC_bact/euk"/>
</dbReference>
<dbReference type="Gene3D" id="3.20.20.70">
    <property type="entry name" value="Aldolase class I"/>
    <property type="match status" value="1"/>
</dbReference>
<dbReference type="SFLD" id="SFLDG01386">
    <property type="entry name" value="main_SPASM_domain-containing"/>
    <property type="match status" value="1"/>
</dbReference>
<protein>
    <recommendedName>
        <fullName evidence="16">Radical SAM core domain-containing protein</fullName>
    </recommendedName>
</protein>
<dbReference type="InterPro" id="IPR002820">
    <property type="entry name" value="Mopterin_CF_biosynth-C_dom"/>
</dbReference>
<keyword evidence="18" id="KW-1185">Reference proteome</keyword>
<evidence type="ECO:0000256" key="9">
    <source>
        <dbReference type="ARBA" id="ARBA00022741"/>
    </source>
</evidence>
<keyword evidence="14" id="KW-0456">Lyase</keyword>
<dbReference type="InterPro" id="IPR040064">
    <property type="entry name" value="MoaA-like"/>
</dbReference>
<dbReference type="SUPFAM" id="SSF55040">
    <property type="entry name" value="Molybdenum cofactor biosynthesis protein C, MoaC"/>
    <property type="match status" value="1"/>
</dbReference>
<keyword evidence="11" id="KW-0411">Iron-sulfur</keyword>
<evidence type="ECO:0000259" key="16">
    <source>
        <dbReference type="PROSITE" id="PS51918"/>
    </source>
</evidence>
<comment type="pathway">
    <text evidence="3">Cofactor biosynthesis; molybdopterin biosynthesis.</text>
</comment>
<dbReference type="CDD" id="cd01420">
    <property type="entry name" value="MoaC_PE"/>
    <property type="match status" value="1"/>
</dbReference>
<dbReference type="Proteomes" id="UP001648503">
    <property type="component" value="Unassembled WGS sequence"/>
</dbReference>
<organism evidence="17 18">
    <name type="scientific">Batrachochytrium salamandrivorans</name>
    <dbReference type="NCBI Taxonomy" id="1357716"/>
    <lineage>
        <taxon>Eukaryota</taxon>
        <taxon>Fungi</taxon>
        <taxon>Fungi incertae sedis</taxon>
        <taxon>Chytridiomycota</taxon>
        <taxon>Chytridiomycota incertae sedis</taxon>
        <taxon>Chytridiomycetes</taxon>
        <taxon>Rhizophydiales</taxon>
        <taxon>Rhizophydiales incertae sedis</taxon>
        <taxon>Batrachochytrium</taxon>
    </lineage>
</organism>
<dbReference type="PANTHER" id="PTHR22960:SF0">
    <property type="entry name" value="MOLYBDENUM COFACTOR BIOSYNTHESIS PROTEIN 1"/>
    <property type="match status" value="1"/>
</dbReference>
<evidence type="ECO:0000256" key="13">
    <source>
        <dbReference type="ARBA" id="ARBA00023150"/>
    </source>
</evidence>
<gene>
    <name evidence="17" type="ORF">BASA50_006826</name>
</gene>
<keyword evidence="8" id="KW-0479">Metal-binding</keyword>
<dbReference type="NCBIfam" id="TIGR02666">
    <property type="entry name" value="moaA"/>
    <property type="match status" value="1"/>
</dbReference>
<dbReference type="InterPro" id="IPR007197">
    <property type="entry name" value="rSAM"/>
</dbReference>
<accession>A0ABQ8F8N0</accession>
<dbReference type="InterPro" id="IPR010505">
    <property type="entry name" value="MoaA_twitch"/>
</dbReference>
<feature type="domain" description="Radical SAM core" evidence="16">
    <location>
        <begin position="74"/>
        <end position="290"/>
    </location>
</feature>
<dbReference type="PROSITE" id="PS01305">
    <property type="entry name" value="MOAA_NIFB_PQQE"/>
    <property type="match status" value="1"/>
</dbReference>
<dbReference type="CDD" id="cd21117">
    <property type="entry name" value="Twitch_MoaA"/>
    <property type="match status" value="1"/>
</dbReference>
<comment type="caution">
    <text evidence="17">The sequence shown here is derived from an EMBL/GenBank/DDBJ whole genome shotgun (WGS) entry which is preliminary data.</text>
</comment>
<dbReference type="NCBIfam" id="NF006870">
    <property type="entry name" value="PRK09364.1"/>
    <property type="match status" value="1"/>
</dbReference>
<evidence type="ECO:0000256" key="10">
    <source>
        <dbReference type="ARBA" id="ARBA00023004"/>
    </source>
</evidence>
<keyword evidence="10" id="KW-0408">Iron</keyword>
<keyword evidence="9" id="KW-0547">Nucleotide-binding</keyword>
<keyword evidence="13" id="KW-0501">Molybdenum cofactor biosynthesis</keyword>
<comment type="similarity">
    <text evidence="4">In the C-terminal section; belongs to the MoaC family.</text>
</comment>
<dbReference type="NCBIfam" id="TIGR00581">
    <property type="entry name" value="moaC"/>
    <property type="match status" value="1"/>
</dbReference>
<evidence type="ECO:0000256" key="11">
    <source>
        <dbReference type="ARBA" id="ARBA00023014"/>
    </source>
</evidence>
<keyword evidence="6" id="KW-0004">4Fe-4S</keyword>
<evidence type="ECO:0000256" key="15">
    <source>
        <dbReference type="ARBA" id="ARBA00048697"/>
    </source>
</evidence>
<dbReference type="Pfam" id="PF04055">
    <property type="entry name" value="Radical_SAM"/>
    <property type="match status" value="1"/>
</dbReference>